<feature type="transmembrane region" description="Helical" evidence="8">
    <location>
        <begin position="149"/>
        <end position="169"/>
    </location>
</feature>
<comment type="subcellular location">
    <subcellularLocation>
        <location evidence="1 8">Cell membrane</location>
        <topology evidence="1 8">Multi-pass membrane protein</topology>
    </subcellularLocation>
</comment>
<dbReference type="GO" id="GO:0050909">
    <property type="term" value="P:sensory perception of taste"/>
    <property type="evidence" value="ECO:0007669"/>
    <property type="project" value="InterPro"/>
</dbReference>
<reference evidence="9 10" key="2">
    <citation type="journal article" date="2010" name="Nucleic Acids Res.">
        <title>BeetleBase in 2010: revisions to provide comprehensive genomic information for Tribolium castaneum.</title>
        <authorList>
            <person name="Kim H.S."/>
            <person name="Murphy T."/>
            <person name="Xia J."/>
            <person name="Caragea D."/>
            <person name="Park Y."/>
            <person name="Beeman R.W."/>
            <person name="Lorenzen M.D."/>
            <person name="Butcher S."/>
            <person name="Manak J.R."/>
            <person name="Brown S.J."/>
        </authorList>
    </citation>
    <scope>GENOME REANNOTATION</scope>
    <source>
        <strain evidence="9 10">Georgia GA2</strain>
    </source>
</reference>
<evidence type="ECO:0000256" key="5">
    <source>
        <dbReference type="ARBA" id="ARBA00023136"/>
    </source>
</evidence>
<evidence type="ECO:0000256" key="2">
    <source>
        <dbReference type="ARBA" id="ARBA00022475"/>
    </source>
</evidence>
<feature type="transmembrane region" description="Helical" evidence="8">
    <location>
        <begin position="334"/>
        <end position="353"/>
    </location>
</feature>
<dbReference type="GO" id="GO:0008049">
    <property type="term" value="P:male courtship behavior"/>
    <property type="evidence" value="ECO:0000318"/>
    <property type="project" value="GO_Central"/>
</dbReference>
<evidence type="ECO:0000256" key="6">
    <source>
        <dbReference type="ARBA" id="ARBA00023170"/>
    </source>
</evidence>
<organism evidence="9 10">
    <name type="scientific">Tribolium castaneum</name>
    <name type="common">Red flour beetle</name>
    <dbReference type="NCBI Taxonomy" id="7070"/>
    <lineage>
        <taxon>Eukaryota</taxon>
        <taxon>Metazoa</taxon>
        <taxon>Ecdysozoa</taxon>
        <taxon>Arthropoda</taxon>
        <taxon>Hexapoda</taxon>
        <taxon>Insecta</taxon>
        <taxon>Pterygota</taxon>
        <taxon>Neoptera</taxon>
        <taxon>Endopterygota</taxon>
        <taxon>Coleoptera</taxon>
        <taxon>Polyphaga</taxon>
        <taxon>Cucujiformia</taxon>
        <taxon>Tenebrionidae</taxon>
        <taxon>Tenebrionidae incertae sedis</taxon>
        <taxon>Tribolium</taxon>
    </lineage>
</organism>
<accession>D6WXU0</accession>
<dbReference type="GO" id="GO:0007635">
    <property type="term" value="P:chemosensory behavior"/>
    <property type="evidence" value="ECO:0000318"/>
    <property type="project" value="GO_Central"/>
</dbReference>
<evidence type="ECO:0000256" key="1">
    <source>
        <dbReference type="ARBA" id="ARBA00004651"/>
    </source>
</evidence>
<feature type="transmembrane region" description="Helical" evidence="8">
    <location>
        <begin position="255"/>
        <end position="278"/>
    </location>
</feature>
<dbReference type="GO" id="GO:0005886">
    <property type="term" value="C:plasma membrane"/>
    <property type="evidence" value="ECO:0007669"/>
    <property type="project" value="UniProtKB-SubCell"/>
</dbReference>
<sequence>MSLKALDTVFKIGKYILLTPETPTTKKPSLKKRFYALLLIIIYTITSSFCMFLQSAVFRHRSLMQNSLRVVVSMNSYFSAIFSLIRINSTTRSWYYMVKNLSQVSSSGTNCKCTFMAWFTVVLITRLYDTFVFMKMFGFRFLIYSVSDLVLFFRLIFSIITAITVLQMIQQCYHFQKKTLLTRIANSVDSDQVFETLAKLQPDFFCLQKAVSHFNDIFGWDILFYEFFVVCRTLVYIDDTVKMPEHLRKRQHIDVVLEISLKIVLMAFFWLLILHFTLVCDQVLKKYEEILNILLKIKFFLRKKVNKRRSRCLRRIEQSCPEFSAARFYCINRATLFSLLNAATTFLIVLLQFKVY</sequence>
<gene>
    <name evidence="9" type="primary">TcGr77</name>
    <name evidence="9" type="ORF">TcasGA2_TC030173</name>
</gene>
<dbReference type="PANTHER" id="PTHR21143:SF104">
    <property type="entry name" value="GUSTATORY RECEPTOR 8A-RELATED"/>
    <property type="match status" value="1"/>
</dbReference>
<keyword evidence="7 8" id="KW-0807">Transducer</keyword>
<evidence type="ECO:0000256" key="8">
    <source>
        <dbReference type="RuleBase" id="RU363108"/>
    </source>
</evidence>
<dbReference type="Pfam" id="PF08395">
    <property type="entry name" value="7tm_7"/>
    <property type="match status" value="1"/>
</dbReference>
<dbReference type="GO" id="GO:0030424">
    <property type="term" value="C:axon"/>
    <property type="evidence" value="ECO:0000318"/>
    <property type="project" value="GO_Central"/>
</dbReference>
<evidence type="ECO:0000313" key="9">
    <source>
        <dbReference type="EMBL" id="EFA09286.1"/>
    </source>
</evidence>
<dbReference type="InParanoid" id="D6WXU0"/>
<evidence type="ECO:0000256" key="3">
    <source>
        <dbReference type="ARBA" id="ARBA00022692"/>
    </source>
</evidence>
<dbReference type="AlphaFoldDB" id="D6WXU0"/>
<dbReference type="PhylomeDB" id="D6WXU0"/>
<reference evidence="9 10" key="1">
    <citation type="journal article" date="2008" name="Nature">
        <title>The genome of the model beetle and pest Tribolium castaneum.</title>
        <authorList>
            <consortium name="Tribolium Genome Sequencing Consortium"/>
            <person name="Richards S."/>
            <person name="Gibbs R.A."/>
            <person name="Weinstock G.M."/>
            <person name="Brown S.J."/>
            <person name="Denell R."/>
            <person name="Beeman R.W."/>
            <person name="Gibbs R."/>
            <person name="Beeman R.W."/>
            <person name="Brown S.J."/>
            <person name="Bucher G."/>
            <person name="Friedrich M."/>
            <person name="Grimmelikhuijzen C.J."/>
            <person name="Klingler M."/>
            <person name="Lorenzen M."/>
            <person name="Richards S."/>
            <person name="Roth S."/>
            <person name="Schroder R."/>
            <person name="Tautz D."/>
            <person name="Zdobnov E.M."/>
            <person name="Muzny D."/>
            <person name="Gibbs R.A."/>
            <person name="Weinstock G.M."/>
            <person name="Attaway T."/>
            <person name="Bell S."/>
            <person name="Buhay C.J."/>
            <person name="Chandrabose M.N."/>
            <person name="Chavez D."/>
            <person name="Clerk-Blankenburg K.P."/>
            <person name="Cree A."/>
            <person name="Dao M."/>
            <person name="Davis C."/>
            <person name="Chacko J."/>
            <person name="Dinh H."/>
            <person name="Dugan-Rocha S."/>
            <person name="Fowler G."/>
            <person name="Garner T.T."/>
            <person name="Garnes J."/>
            <person name="Gnirke A."/>
            <person name="Hawes A."/>
            <person name="Hernandez J."/>
            <person name="Hines S."/>
            <person name="Holder M."/>
            <person name="Hume J."/>
            <person name="Jhangiani S.N."/>
            <person name="Joshi V."/>
            <person name="Khan Z.M."/>
            <person name="Jackson L."/>
            <person name="Kovar C."/>
            <person name="Kowis A."/>
            <person name="Lee S."/>
            <person name="Lewis L.R."/>
            <person name="Margolis J."/>
            <person name="Morgan M."/>
            <person name="Nazareth L.V."/>
            <person name="Nguyen N."/>
            <person name="Okwuonu G."/>
            <person name="Parker D."/>
            <person name="Richards S."/>
            <person name="Ruiz S.J."/>
            <person name="Santibanez J."/>
            <person name="Savard J."/>
            <person name="Scherer S.E."/>
            <person name="Schneider B."/>
            <person name="Sodergren E."/>
            <person name="Tautz D."/>
            <person name="Vattahil S."/>
            <person name="Villasana D."/>
            <person name="White C.S."/>
            <person name="Wright R."/>
            <person name="Park Y."/>
            <person name="Beeman R.W."/>
            <person name="Lord J."/>
            <person name="Oppert B."/>
            <person name="Lorenzen M."/>
            <person name="Brown S."/>
            <person name="Wang L."/>
            <person name="Savard J."/>
            <person name="Tautz D."/>
            <person name="Richards S."/>
            <person name="Weinstock G."/>
            <person name="Gibbs R.A."/>
            <person name="Liu Y."/>
            <person name="Worley K."/>
            <person name="Weinstock G."/>
            <person name="Elsik C.G."/>
            <person name="Reese J.T."/>
            <person name="Elhaik E."/>
            <person name="Landan G."/>
            <person name="Graur D."/>
            <person name="Arensburger P."/>
            <person name="Atkinson P."/>
            <person name="Beeman R.W."/>
            <person name="Beidler J."/>
            <person name="Brown S.J."/>
            <person name="Demuth J.P."/>
            <person name="Drury D.W."/>
            <person name="Du Y.Z."/>
            <person name="Fujiwara H."/>
            <person name="Lorenzen M."/>
            <person name="Maselli V."/>
            <person name="Osanai M."/>
            <person name="Park Y."/>
            <person name="Robertson H.M."/>
            <person name="Tu Z."/>
            <person name="Wang J.J."/>
            <person name="Wang S."/>
            <person name="Richards S."/>
            <person name="Song H."/>
            <person name="Zhang L."/>
            <person name="Sodergren E."/>
            <person name="Werner D."/>
            <person name="Stanke M."/>
            <person name="Morgenstern B."/>
            <person name="Solovyev V."/>
            <person name="Kosarev P."/>
            <person name="Brown G."/>
            <person name="Chen H.C."/>
            <person name="Ermolaeva O."/>
            <person name="Hlavina W."/>
            <person name="Kapustin Y."/>
            <person name="Kiryutin B."/>
            <person name="Kitts P."/>
            <person name="Maglott D."/>
            <person name="Pruitt K."/>
            <person name="Sapojnikov V."/>
            <person name="Souvorov A."/>
            <person name="Mackey A.J."/>
            <person name="Waterhouse R.M."/>
            <person name="Wyder S."/>
            <person name="Zdobnov E.M."/>
            <person name="Zdobnov E.M."/>
            <person name="Wyder S."/>
            <person name="Kriventseva E.V."/>
            <person name="Kadowaki T."/>
            <person name="Bork P."/>
            <person name="Aranda M."/>
            <person name="Bao R."/>
            <person name="Beermann A."/>
            <person name="Berns N."/>
            <person name="Bolognesi R."/>
            <person name="Bonneton F."/>
            <person name="Bopp D."/>
            <person name="Brown S.J."/>
            <person name="Bucher G."/>
            <person name="Butts T."/>
            <person name="Chaumot A."/>
            <person name="Denell R.E."/>
            <person name="Ferrier D.E."/>
            <person name="Friedrich M."/>
            <person name="Gordon C.M."/>
            <person name="Jindra M."/>
            <person name="Klingler M."/>
            <person name="Lan Q."/>
            <person name="Lattorff H.M."/>
            <person name="Laudet V."/>
            <person name="von Levetsow C."/>
            <person name="Liu Z."/>
            <person name="Lutz R."/>
            <person name="Lynch J.A."/>
            <person name="da Fonseca R.N."/>
            <person name="Posnien N."/>
            <person name="Reuter R."/>
            <person name="Roth S."/>
            <person name="Savard J."/>
            <person name="Schinko J.B."/>
            <person name="Schmitt C."/>
            <person name="Schoppmeier M."/>
            <person name="Schroder R."/>
            <person name="Shippy T.D."/>
            <person name="Simonnet F."/>
            <person name="Marques-Souza H."/>
            <person name="Tautz D."/>
            <person name="Tomoyasu Y."/>
            <person name="Trauner J."/>
            <person name="Van der Zee M."/>
            <person name="Vervoort M."/>
            <person name="Wittkopp N."/>
            <person name="Wimmer E.A."/>
            <person name="Yang X."/>
            <person name="Jones A.K."/>
            <person name="Sattelle D.B."/>
            <person name="Ebert P.R."/>
            <person name="Nelson D."/>
            <person name="Scott J.G."/>
            <person name="Beeman R.W."/>
            <person name="Muthukrishnan S."/>
            <person name="Kramer K.J."/>
            <person name="Arakane Y."/>
            <person name="Beeman R.W."/>
            <person name="Zhu Q."/>
            <person name="Hogenkamp D."/>
            <person name="Dixit R."/>
            <person name="Oppert B."/>
            <person name="Jiang H."/>
            <person name="Zou Z."/>
            <person name="Marshall J."/>
            <person name="Elpidina E."/>
            <person name="Vinokurov K."/>
            <person name="Oppert C."/>
            <person name="Zou Z."/>
            <person name="Evans J."/>
            <person name="Lu Z."/>
            <person name="Zhao P."/>
            <person name="Sumathipala N."/>
            <person name="Altincicek B."/>
            <person name="Vilcinskas A."/>
            <person name="Williams M."/>
            <person name="Hultmark D."/>
            <person name="Hetru C."/>
            <person name="Jiang H."/>
            <person name="Grimmelikhuijzen C.J."/>
            <person name="Hauser F."/>
            <person name="Cazzamali G."/>
            <person name="Williamson M."/>
            <person name="Park Y."/>
            <person name="Li B."/>
            <person name="Tanaka Y."/>
            <person name="Predel R."/>
            <person name="Neupert S."/>
            <person name="Schachtner J."/>
            <person name="Verleyen P."/>
            <person name="Raible F."/>
            <person name="Bork P."/>
            <person name="Friedrich M."/>
            <person name="Walden K.K."/>
            <person name="Robertson H.M."/>
            <person name="Angeli S."/>
            <person name="Foret S."/>
            <person name="Bucher G."/>
            <person name="Schuetz S."/>
            <person name="Maleszka R."/>
            <person name="Wimmer E.A."/>
            <person name="Beeman R.W."/>
            <person name="Lorenzen M."/>
            <person name="Tomoyasu Y."/>
            <person name="Miller S.C."/>
            <person name="Grossmann D."/>
            <person name="Bucher G."/>
        </authorList>
    </citation>
    <scope>NUCLEOTIDE SEQUENCE [LARGE SCALE GENOMIC DNA]</scope>
    <source>
        <strain evidence="9 10">Georgia GA2</strain>
    </source>
</reference>
<dbReference type="GO" id="GO:0007165">
    <property type="term" value="P:signal transduction"/>
    <property type="evidence" value="ECO:0007669"/>
    <property type="project" value="UniProtKB-KW"/>
</dbReference>
<feature type="transmembrane region" description="Helical" evidence="8">
    <location>
        <begin position="34"/>
        <end position="58"/>
    </location>
</feature>
<dbReference type="HOGENOM" id="CLU_060014_0_0_1"/>
<keyword evidence="3 8" id="KW-0812">Transmembrane</keyword>
<proteinExistence type="inferred from homology"/>
<feature type="transmembrane region" description="Helical" evidence="8">
    <location>
        <begin position="217"/>
        <end position="235"/>
    </location>
</feature>
<keyword evidence="2 8" id="KW-1003">Cell membrane</keyword>
<dbReference type="GO" id="GO:0030425">
    <property type="term" value="C:dendrite"/>
    <property type="evidence" value="ECO:0000318"/>
    <property type="project" value="GO_Central"/>
</dbReference>
<evidence type="ECO:0000256" key="4">
    <source>
        <dbReference type="ARBA" id="ARBA00022989"/>
    </source>
</evidence>
<feature type="transmembrane region" description="Helical" evidence="8">
    <location>
        <begin position="107"/>
        <end position="128"/>
    </location>
</feature>
<evidence type="ECO:0000313" key="10">
    <source>
        <dbReference type="Proteomes" id="UP000007266"/>
    </source>
</evidence>
<keyword evidence="6 8" id="KW-0675">Receptor</keyword>
<comment type="similarity">
    <text evidence="8">Belongs to the insect chemoreceptor superfamily. Gustatory receptor (GR) family.</text>
</comment>
<dbReference type="Proteomes" id="UP000007266">
    <property type="component" value="Linkage group 8"/>
</dbReference>
<dbReference type="PANTHER" id="PTHR21143">
    <property type="entry name" value="INVERTEBRATE GUSTATORY RECEPTOR"/>
    <property type="match status" value="1"/>
</dbReference>
<feature type="transmembrane region" description="Helical" evidence="8">
    <location>
        <begin position="70"/>
        <end position="87"/>
    </location>
</feature>
<name>D6WXU0_TRICA</name>
<comment type="function">
    <text evidence="8">Gustatory receptor which mediates acceptance or avoidance behavior, depending on its substrates.</text>
</comment>
<evidence type="ECO:0000256" key="7">
    <source>
        <dbReference type="ARBA" id="ARBA00023224"/>
    </source>
</evidence>
<dbReference type="EMBL" id="KQ971362">
    <property type="protein sequence ID" value="EFA09286.1"/>
    <property type="molecule type" value="Genomic_DNA"/>
</dbReference>
<protein>
    <recommendedName>
        <fullName evidence="8">Gustatory receptor</fullName>
    </recommendedName>
</protein>
<dbReference type="FunCoup" id="D6WXU0">
    <property type="interactions" value="91"/>
</dbReference>
<keyword evidence="4 8" id="KW-1133">Transmembrane helix</keyword>
<keyword evidence="5 8" id="KW-0472">Membrane</keyword>
<dbReference type="InterPro" id="IPR013604">
    <property type="entry name" value="7TM_chemorcpt"/>
</dbReference>
<keyword evidence="10" id="KW-1185">Reference proteome</keyword>
<dbReference type="GO" id="GO:0043025">
    <property type="term" value="C:neuronal cell body"/>
    <property type="evidence" value="ECO:0000318"/>
    <property type="project" value="GO_Central"/>
</dbReference>